<dbReference type="InterPro" id="IPR009057">
    <property type="entry name" value="Homeodomain-like_sf"/>
</dbReference>
<keyword evidence="1" id="KW-0805">Transcription regulation</keyword>
<evidence type="ECO:0000256" key="4">
    <source>
        <dbReference type="PROSITE-ProRule" id="PRU00335"/>
    </source>
</evidence>
<accession>A4B925</accession>
<dbReference type="OrthoDB" id="9809772at2"/>
<name>A4B925_9GAMM</name>
<organism evidence="6 7">
    <name type="scientific">Reinekea blandensis MED297</name>
    <dbReference type="NCBI Taxonomy" id="314283"/>
    <lineage>
        <taxon>Bacteria</taxon>
        <taxon>Pseudomonadati</taxon>
        <taxon>Pseudomonadota</taxon>
        <taxon>Gammaproteobacteria</taxon>
        <taxon>Oceanospirillales</taxon>
        <taxon>Saccharospirillaceae</taxon>
        <taxon>Reinekea</taxon>
    </lineage>
</organism>
<evidence type="ECO:0000256" key="3">
    <source>
        <dbReference type="ARBA" id="ARBA00023163"/>
    </source>
</evidence>
<dbReference type="AlphaFoldDB" id="A4B925"/>
<dbReference type="SUPFAM" id="SSF46689">
    <property type="entry name" value="Homeodomain-like"/>
    <property type="match status" value="1"/>
</dbReference>
<keyword evidence="3" id="KW-0804">Transcription</keyword>
<reference evidence="6 7" key="1">
    <citation type="submission" date="2006-02" db="EMBL/GenBank/DDBJ databases">
        <authorList>
            <person name="Pinhassi J."/>
            <person name="Pedros-Alio C."/>
            <person name="Ferriera S."/>
            <person name="Johnson J."/>
            <person name="Kravitz S."/>
            <person name="Halpern A."/>
            <person name="Remington K."/>
            <person name="Beeson K."/>
            <person name="Tran B."/>
            <person name="Rogers Y.-H."/>
            <person name="Friedman R."/>
            <person name="Venter J.C."/>
        </authorList>
    </citation>
    <scope>NUCLEOTIDE SEQUENCE [LARGE SCALE GENOMIC DNA]</scope>
    <source>
        <strain evidence="6 7">MED297</strain>
    </source>
</reference>
<evidence type="ECO:0000259" key="5">
    <source>
        <dbReference type="PROSITE" id="PS50977"/>
    </source>
</evidence>
<sequence length="198" mass="22722">MGDTREQLEDRAEHYIRTGGFHSFSFRDLAKDLGIKSASVHYHFPTKSDLGIAVVRRYNDRFANALSDPSSPTMTTADHIRRYMMMFYTEMKQSQKMCLCAVLSVEQLTLSEDMRSAVDEFYTLNLNWLTRTFQLTSQSQMTPTQSNQRASQVFATMQGALIGASVRQDTQYFELAARALFKDLFDKDLRFSKTSVTD</sequence>
<dbReference type="InterPro" id="IPR036271">
    <property type="entry name" value="Tet_transcr_reg_TetR-rel_C_sf"/>
</dbReference>
<evidence type="ECO:0000313" key="6">
    <source>
        <dbReference type="EMBL" id="EAR11126.1"/>
    </source>
</evidence>
<dbReference type="Gene3D" id="1.10.357.10">
    <property type="entry name" value="Tetracycline Repressor, domain 2"/>
    <property type="match status" value="1"/>
</dbReference>
<dbReference type="Proteomes" id="UP000005953">
    <property type="component" value="Unassembled WGS sequence"/>
</dbReference>
<feature type="domain" description="HTH tetR-type" evidence="5">
    <location>
        <begin position="2"/>
        <end position="62"/>
    </location>
</feature>
<evidence type="ECO:0000313" key="7">
    <source>
        <dbReference type="Proteomes" id="UP000005953"/>
    </source>
</evidence>
<dbReference type="PANTHER" id="PTHR47506">
    <property type="entry name" value="TRANSCRIPTIONAL REGULATORY PROTEIN"/>
    <property type="match status" value="1"/>
</dbReference>
<protein>
    <submittedName>
        <fullName evidence="6">Putative TetR-family transcriptional regulator</fullName>
    </submittedName>
</protein>
<comment type="caution">
    <text evidence="6">The sequence shown here is derived from an EMBL/GenBank/DDBJ whole genome shotgun (WGS) entry which is preliminary data.</text>
</comment>
<gene>
    <name evidence="6" type="ORF">MED297_19602</name>
</gene>
<keyword evidence="7" id="KW-1185">Reference proteome</keyword>
<dbReference type="InterPro" id="IPR001647">
    <property type="entry name" value="HTH_TetR"/>
</dbReference>
<dbReference type="RefSeq" id="WP_008044573.1">
    <property type="nucleotide sequence ID" value="NZ_CH724151.1"/>
</dbReference>
<dbReference type="GO" id="GO:0003677">
    <property type="term" value="F:DNA binding"/>
    <property type="evidence" value="ECO:0007669"/>
    <property type="project" value="UniProtKB-UniRule"/>
</dbReference>
<evidence type="ECO:0000256" key="2">
    <source>
        <dbReference type="ARBA" id="ARBA00023125"/>
    </source>
</evidence>
<keyword evidence="2 4" id="KW-0238">DNA-binding</keyword>
<proteinExistence type="predicted"/>
<evidence type="ECO:0000256" key="1">
    <source>
        <dbReference type="ARBA" id="ARBA00023015"/>
    </source>
</evidence>
<dbReference type="EMBL" id="AAOE01000001">
    <property type="protein sequence ID" value="EAR11126.1"/>
    <property type="molecule type" value="Genomic_DNA"/>
</dbReference>
<dbReference type="Pfam" id="PF00440">
    <property type="entry name" value="TetR_N"/>
    <property type="match status" value="1"/>
</dbReference>
<dbReference type="HOGENOM" id="CLU_069356_28_4_6"/>
<dbReference type="PANTHER" id="PTHR47506:SF6">
    <property type="entry name" value="HTH-TYPE TRANSCRIPTIONAL REPRESSOR NEMR"/>
    <property type="match status" value="1"/>
</dbReference>
<dbReference type="Pfam" id="PF21993">
    <property type="entry name" value="TetR_C_13_2"/>
    <property type="match status" value="1"/>
</dbReference>
<dbReference type="InterPro" id="IPR054156">
    <property type="entry name" value="YxaF_TetR_C"/>
</dbReference>
<dbReference type="PROSITE" id="PS50977">
    <property type="entry name" value="HTH_TETR_2"/>
    <property type="match status" value="1"/>
</dbReference>
<dbReference type="SUPFAM" id="SSF48498">
    <property type="entry name" value="Tetracyclin repressor-like, C-terminal domain"/>
    <property type="match status" value="1"/>
</dbReference>
<feature type="DNA-binding region" description="H-T-H motif" evidence="4">
    <location>
        <begin position="25"/>
        <end position="44"/>
    </location>
</feature>